<accession>A0A4S8IFY0</accession>
<dbReference type="PANTHER" id="PTHR31913">
    <property type="entry name" value="VACUOLAR IMPORT AND DEGRADATION PROTEIN 27"/>
    <property type="match status" value="1"/>
</dbReference>
<evidence type="ECO:0000256" key="1">
    <source>
        <dbReference type="SAM" id="MobiDB-lite"/>
    </source>
</evidence>
<dbReference type="EMBL" id="PYDT01000010">
    <property type="protein sequence ID" value="THU47133.1"/>
    <property type="molecule type" value="Genomic_DNA"/>
</dbReference>
<dbReference type="AlphaFoldDB" id="A0A4S8IFY0"/>
<dbReference type="PANTHER" id="PTHR31913:SF0">
    <property type="entry name" value="VACUOLAR IMPORT AND DEGRADATION PROTEIN 27"/>
    <property type="match status" value="1"/>
</dbReference>
<gene>
    <name evidence="4" type="ORF">C4D60_Mb09t12330</name>
</gene>
<dbReference type="FunFam" id="2.130.10.10:FF:000663">
    <property type="entry name" value="Vacuolar import/degradation Vid27-related protein"/>
    <property type="match status" value="1"/>
</dbReference>
<dbReference type="STRING" id="52838.A0A4S8IFY0"/>
<proteinExistence type="predicted"/>
<sequence length="701" mass="77314">MKNEIVFLPNNKSLPVLPTFRRGVPAWPTLSYDHKALISRSNPRALSTISSLPISNLVRYSYTRSLAMGGSHSREASELSDSDEEEGGEQQQQDQGGTGHRSGEALTPTYSLDDVDRQLQSLKLEYTKPYSSPSPSSQNPSPKNSVKLYLHVGGNSPAARWVLSDKLASYAFFRPSLSGDSDGEDESPSSSPWFLRIGARVRVRVGPELQLKSLPDLRRVDFVADGVWAIKFPTLEGYREFQNQYQSCLFENTYGFVANEANKVKVFGKDFMAWVRPEAEEESIWGDAEECFERSSGPLAMPTRVNQDLLEEFEEAANGGGIQSLALGALDNSFLVSDSGIQVLRNFSHGVHGKGISVNISRNGGRAGECSTPKKALLMKAETNMLLMSPAQGNSRATGLHQLDIETGKVVTEWKFEKDGTNITMQDIANDSKGAQLDPSESTFLGLDDNTLCRWDLRDQRGMVQNIAIAMESPVLQWTQGHQFSKGTNFQCFATTGDGSIVVGSLNGKIRLYSDGSMRVAKTAFPGLGSPITHVDVTFDGKWVLGTTDTYLILISTVFKDKDGREMTGFGGRRGHRIAAPRLLKLTPLDSQLAGTNNKFRGGQFSWVTDNGKRERHLVATFGNFSVIWNFQQVKDSNHECYKNQEGLKSCYCYKIVPKDESIVDSRFMHEKFAVSDSPEAPLVVATPMKVSSFSISSGRH</sequence>
<feature type="compositionally biased region" description="Acidic residues" evidence="1">
    <location>
        <begin position="78"/>
        <end position="88"/>
    </location>
</feature>
<evidence type="ECO:0000259" key="2">
    <source>
        <dbReference type="Pfam" id="PF08553"/>
    </source>
</evidence>
<dbReference type="InterPro" id="IPR013863">
    <property type="entry name" value="VID27_C"/>
</dbReference>
<dbReference type="InterPro" id="IPR055559">
    <property type="entry name" value="CYPRO4_DUF7135"/>
</dbReference>
<feature type="domain" description="DUF7135" evidence="3">
    <location>
        <begin position="103"/>
        <end position="268"/>
    </location>
</feature>
<evidence type="ECO:0000259" key="3">
    <source>
        <dbReference type="Pfam" id="PF23581"/>
    </source>
</evidence>
<feature type="region of interest" description="Disordered" evidence="1">
    <location>
        <begin position="127"/>
        <end position="148"/>
    </location>
</feature>
<evidence type="ECO:0000313" key="4">
    <source>
        <dbReference type="EMBL" id="THU47133.1"/>
    </source>
</evidence>
<comment type="caution">
    <text evidence="4">The sequence shown here is derived from an EMBL/GenBank/DDBJ whole genome shotgun (WGS) entry which is preliminary data.</text>
</comment>
<protein>
    <submittedName>
        <fullName evidence="4">Uncharacterized protein</fullName>
    </submittedName>
</protein>
<dbReference type="Proteomes" id="UP000317650">
    <property type="component" value="Chromosome 9"/>
</dbReference>
<keyword evidence="5" id="KW-1185">Reference proteome</keyword>
<feature type="region of interest" description="Disordered" evidence="1">
    <location>
        <begin position="69"/>
        <end position="112"/>
    </location>
</feature>
<dbReference type="GO" id="GO:0005737">
    <property type="term" value="C:cytoplasm"/>
    <property type="evidence" value="ECO:0007669"/>
    <property type="project" value="TreeGrafter"/>
</dbReference>
<reference evidence="4 5" key="1">
    <citation type="journal article" date="2019" name="Nat. Plants">
        <title>Genome sequencing of Musa balbisiana reveals subgenome evolution and function divergence in polyploid bananas.</title>
        <authorList>
            <person name="Yao X."/>
        </authorList>
    </citation>
    <scope>NUCLEOTIDE SEQUENCE [LARGE SCALE GENOMIC DNA]</scope>
    <source>
        <strain evidence="5">cv. DH-PKW</strain>
        <tissue evidence="4">Leaves</tissue>
    </source>
</reference>
<dbReference type="SUPFAM" id="SSF101908">
    <property type="entry name" value="Putative isomerase YbhE"/>
    <property type="match status" value="1"/>
</dbReference>
<evidence type="ECO:0000313" key="5">
    <source>
        <dbReference type="Proteomes" id="UP000317650"/>
    </source>
</evidence>
<name>A0A4S8IFY0_MUSBA</name>
<organism evidence="4 5">
    <name type="scientific">Musa balbisiana</name>
    <name type="common">Banana</name>
    <dbReference type="NCBI Taxonomy" id="52838"/>
    <lineage>
        <taxon>Eukaryota</taxon>
        <taxon>Viridiplantae</taxon>
        <taxon>Streptophyta</taxon>
        <taxon>Embryophyta</taxon>
        <taxon>Tracheophyta</taxon>
        <taxon>Spermatophyta</taxon>
        <taxon>Magnoliopsida</taxon>
        <taxon>Liliopsida</taxon>
        <taxon>Zingiberales</taxon>
        <taxon>Musaceae</taxon>
        <taxon>Musa</taxon>
    </lineage>
</organism>
<dbReference type="GO" id="GO:0005634">
    <property type="term" value="C:nucleus"/>
    <property type="evidence" value="ECO:0007669"/>
    <property type="project" value="TreeGrafter"/>
</dbReference>
<feature type="compositionally biased region" description="Low complexity" evidence="1">
    <location>
        <begin position="128"/>
        <end position="145"/>
    </location>
</feature>
<feature type="domain" description="Vacuolar import/degradation Vid27 C-terminal" evidence="2">
    <location>
        <begin position="325"/>
        <end position="643"/>
    </location>
</feature>
<dbReference type="InterPro" id="IPR015943">
    <property type="entry name" value="WD40/YVTN_repeat-like_dom_sf"/>
</dbReference>
<dbReference type="Gene3D" id="2.130.10.10">
    <property type="entry name" value="YVTN repeat-like/Quinoprotein amine dehydrogenase"/>
    <property type="match status" value="1"/>
</dbReference>
<dbReference type="Pfam" id="PF23581">
    <property type="entry name" value="DUF7135"/>
    <property type="match status" value="1"/>
</dbReference>
<dbReference type="InterPro" id="IPR040458">
    <property type="entry name" value="Vid27"/>
</dbReference>
<dbReference type="Pfam" id="PF08553">
    <property type="entry name" value="VID27"/>
    <property type="match status" value="1"/>
</dbReference>